<keyword evidence="5" id="KW-1185">Reference proteome</keyword>
<evidence type="ECO:0000256" key="1">
    <source>
        <dbReference type="ARBA" id="ARBA00006611"/>
    </source>
</evidence>
<dbReference type="AlphaFoldDB" id="A0A830GGM7"/>
<evidence type="ECO:0000259" key="3">
    <source>
        <dbReference type="Pfam" id="PF00437"/>
    </source>
</evidence>
<comment type="caution">
    <text evidence="4">The sequence shown here is derived from an EMBL/GenBank/DDBJ whole genome shotgun (WGS) entry which is preliminary data.</text>
</comment>
<dbReference type="InterPro" id="IPR050921">
    <property type="entry name" value="T4SS_GSP_E_ATPase"/>
</dbReference>
<evidence type="ECO:0000313" key="4">
    <source>
        <dbReference type="EMBL" id="GGN85366.1"/>
    </source>
</evidence>
<reference evidence="4" key="1">
    <citation type="journal article" date="2014" name="Int. J. Syst. Evol. Microbiol.">
        <title>Complete genome sequence of Corynebacterium casei LMG S-19264T (=DSM 44701T), isolated from a smear-ripened cheese.</title>
        <authorList>
            <consortium name="US DOE Joint Genome Institute (JGI-PGF)"/>
            <person name="Walter F."/>
            <person name="Albersmeier A."/>
            <person name="Kalinowski J."/>
            <person name="Ruckert C."/>
        </authorList>
    </citation>
    <scope>NUCLEOTIDE SEQUENCE</scope>
    <source>
        <strain evidence="4">JCM 17820</strain>
    </source>
</reference>
<comment type="similarity">
    <text evidence="1">Belongs to the GSP E family.</text>
</comment>
<sequence>MRRWFTDDATDDEACRCHPSFDGETLRVAADECPERGRLGGSPDCRATVIDALGGTDVDAVVTRSDGRERAYLDGAAALLVAAGRFATRVAPLDQRLADRARREPLAAATEATGRAGQVADVAAATGFALAAERANADAALEPYVGPAVSDARIATSPPDDATLRDRRTVETDAVVRRYDTPASSLDCYHVRPREHEFDAATTATLASAVERLATAPLDDQPTPYQAASAVTDDGTTAAALGAVLRKHTRGLGVLEDLFADPRVSDVFATAPVGETRLRVRVDGETMRTNVRLTAEGARTLASTFRRASGRAFSRASPTLDATTTVADRQVRVAGVMEPMSDGLAFAFRAHDETRWRLADLVANGTVSPRVAGLLSVAVERGAACLVAGPRGAGKTTTLGSLLWELPRSVRTVVIEDTPELPVTDLQSDGRDVQPLRTASGDGPSVDAREALRTALRLGEGALVVGEVRGEEASVLYEAMRVGDGDSAVLGTIHGSGGESVRERLVSDLGVPESAFAATDLLVTLAPPTAEAGRGVAAVEEVRDHGEGVGFASLFERDGERATATGRLGRGNSHLLESLSHAGESYASVLDTVETRSASFTEQASQSPRTEPGTTER</sequence>
<dbReference type="GO" id="GO:0016887">
    <property type="term" value="F:ATP hydrolysis activity"/>
    <property type="evidence" value="ECO:0007669"/>
    <property type="project" value="InterPro"/>
</dbReference>
<dbReference type="Gene3D" id="3.40.50.300">
    <property type="entry name" value="P-loop containing nucleotide triphosphate hydrolases"/>
    <property type="match status" value="1"/>
</dbReference>
<organism evidence="4 5">
    <name type="scientific">Haloarcula pellucida</name>
    <dbReference type="NCBI Taxonomy" id="1427151"/>
    <lineage>
        <taxon>Archaea</taxon>
        <taxon>Methanobacteriati</taxon>
        <taxon>Methanobacteriota</taxon>
        <taxon>Stenosarchaea group</taxon>
        <taxon>Halobacteria</taxon>
        <taxon>Halobacteriales</taxon>
        <taxon>Haloarculaceae</taxon>
        <taxon>Haloarcula</taxon>
    </lineage>
</organism>
<dbReference type="PANTHER" id="PTHR30486:SF6">
    <property type="entry name" value="TYPE IV PILUS RETRACTATION ATPASE PILT"/>
    <property type="match status" value="1"/>
</dbReference>
<name>A0A830GGM7_9EURY</name>
<feature type="region of interest" description="Disordered" evidence="2">
    <location>
        <begin position="426"/>
        <end position="445"/>
    </location>
</feature>
<gene>
    <name evidence="4" type="ORF">GCM10009030_01720</name>
</gene>
<dbReference type="SUPFAM" id="SSF52540">
    <property type="entry name" value="P-loop containing nucleoside triphosphate hydrolases"/>
    <property type="match status" value="1"/>
</dbReference>
<dbReference type="PANTHER" id="PTHR30486">
    <property type="entry name" value="TWITCHING MOTILITY PROTEIN PILT"/>
    <property type="match status" value="1"/>
</dbReference>
<dbReference type="RefSeq" id="WP_188993674.1">
    <property type="nucleotide sequence ID" value="NZ_BMOU01000001.1"/>
</dbReference>
<dbReference type="Pfam" id="PF00437">
    <property type="entry name" value="T2SSE"/>
    <property type="match status" value="1"/>
</dbReference>
<dbReference type="InterPro" id="IPR027417">
    <property type="entry name" value="P-loop_NTPase"/>
</dbReference>
<feature type="domain" description="Bacterial type II secretion system protein E" evidence="3">
    <location>
        <begin position="264"/>
        <end position="519"/>
    </location>
</feature>
<feature type="region of interest" description="Disordered" evidence="2">
    <location>
        <begin position="597"/>
        <end position="617"/>
    </location>
</feature>
<accession>A0A830GGM7</accession>
<evidence type="ECO:0000256" key="2">
    <source>
        <dbReference type="SAM" id="MobiDB-lite"/>
    </source>
</evidence>
<dbReference type="Proteomes" id="UP000605784">
    <property type="component" value="Unassembled WGS sequence"/>
</dbReference>
<dbReference type="EMBL" id="BMOU01000001">
    <property type="protein sequence ID" value="GGN85366.1"/>
    <property type="molecule type" value="Genomic_DNA"/>
</dbReference>
<dbReference type="InterPro" id="IPR001482">
    <property type="entry name" value="T2SS/T4SS_dom"/>
</dbReference>
<proteinExistence type="inferred from homology"/>
<evidence type="ECO:0000313" key="5">
    <source>
        <dbReference type="Proteomes" id="UP000605784"/>
    </source>
</evidence>
<reference evidence="4" key="2">
    <citation type="submission" date="2020-09" db="EMBL/GenBank/DDBJ databases">
        <authorList>
            <person name="Sun Q."/>
            <person name="Ohkuma M."/>
        </authorList>
    </citation>
    <scope>NUCLEOTIDE SEQUENCE</scope>
    <source>
        <strain evidence="4">JCM 17820</strain>
    </source>
</reference>
<dbReference type="Gene3D" id="3.30.450.380">
    <property type="match status" value="1"/>
</dbReference>
<protein>
    <recommendedName>
        <fullName evidence="3">Bacterial type II secretion system protein E domain-containing protein</fullName>
    </recommendedName>
</protein>